<feature type="signal peptide" evidence="2">
    <location>
        <begin position="1"/>
        <end position="39"/>
    </location>
</feature>
<feature type="chain" id="PRO_5044877688" evidence="2">
    <location>
        <begin position="40"/>
        <end position="101"/>
    </location>
</feature>
<proteinExistence type="predicted"/>
<gene>
    <name evidence="3" type="ORF">ILEXP_LOCUS11932</name>
</gene>
<reference evidence="3 4" key="1">
    <citation type="submission" date="2024-02" db="EMBL/GenBank/DDBJ databases">
        <authorList>
            <person name="Vignale AGUSTIN F."/>
            <person name="Sosa J E."/>
            <person name="Modenutti C."/>
        </authorList>
    </citation>
    <scope>NUCLEOTIDE SEQUENCE [LARGE SCALE GENOMIC DNA]</scope>
</reference>
<name>A0ABC8RJ52_9AQUA</name>
<keyword evidence="4" id="KW-1185">Reference proteome</keyword>
<evidence type="ECO:0000256" key="2">
    <source>
        <dbReference type="SAM" id="SignalP"/>
    </source>
</evidence>
<dbReference type="InterPro" id="IPR044700">
    <property type="entry name" value="PIP2/PIPL1"/>
</dbReference>
<sequence>MGISDDLTTIQMAGTRNSLAVFLVLLFLLLSSLLFDGEARPLNAPTVAHSSVEEPIMNILNRLNVEAIKTGGPGVGQGHKFTNAQPVGEIKNSGPSPGEGH</sequence>
<dbReference type="EMBL" id="CAUOFW020001371">
    <property type="protein sequence ID" value="CAK9144191.1"/>
    <property type="molecule type" value="Genomic_DNA"/>
</dbReference>
<organism evidence="3 4">
    <name type="scientific">Ilex paraguariensis</name>
    <name type="common">yerba mate</name>
    <dbReference type="NCBI Taxonomy" id="185542"/>
    <lineage>
        <taxon>Eukaryota</taxon>
        <taxon>Viridiplantae</taxon>
        <taxon>Streptophyta</taxon>
        <taxon>Embryophyta</taxon>
        <taxon>Tracheophyta</taxon>
        <taxon>Spermatophyta</taxon>
        <taxon>Magnoliopsida</taxon>
        <taxon>eudicotyledons</taxon>
        <taxon>Gunneridae</taxon>
        <taxon>Pentapetalae</taxon>
        <taxon>asterids</taxon>
        <taxon>campanulids</taxon>
        <taxon>Aquifoliales</taxon>
        <taxon>Aquifoliaceae</taxon>
        <taxon>Ilex</taxon>
    </lineage>
</organism>
<feature type="region of interest" description="Disordered" evidence="1">
    <location>
        <begin position="74"/>
        <end position="101"/>
    </location>
</feature>
<dbReference type="PANTHER" id="PTHR34663">
    <property type="entry name" value="OS06G0637400 PROTEIN"/>
    <property type="match status" value="1"/>
</dbReference>
<accession>A0ABC8RJ52</accession>
<dbReference type="PANTHER" id="PTHR34663:SF9">
    <property type="entry name" value="OS06G0637400 PROTEIN"/>
    <property type="match status" value="1"/>
</dbReference>
<evidence type="ECO:0000313" key="3">
    <source>
        <dbReference type="EMBL" id="CAK9144191.1"/>
    </source>
</evidence>
<comment type="caution">
    <text evidence="3">The sequence shown here is derived from an EMBL/GenBank/DDBJ whole genome shotgun (WGS) entry which is preliminary data.</text>
</comment>
<dbReference type="Proteomes" id="UP001642360">
    <property type="component" value="Unassembled WGS sequence"/>
</dbReference>
<dbReference type="AlphaFoldDB" id="A0ABC8RJ52"/>
<protein>
    <submittedName>
        <fullName evidence="3">Uncharacterized protein</fullName>
    </submittedName>
</protein>
<evidence type="ECO:0000313" key="4">
    <source>
        <dbReference type="Proteomes" id="UP001642360"/>
    </source>
</evidence>
<keyword evidence="2" id="KW-0732">Signal</keyword>
<evidence type="ECO:0000256" key="1">
    <source>
        <dbReference type="SAM" id="MobiDB-lite"/>
    </source>
</evidence>